<evidence type="ECO:0000256" key="4">
    <source>
        <dbReference type="ARBA" id="ARBA00023163"/>
    </source>
</evidence>
<dbReference type="Proteomes" id="UP000053690">
    <property type="component" value="Unassembled WGS sequence"/>
</dbReference>
<dbReference type="Pfam" id="PF03466">
    <property type="entry name" value="LysR_substrate"/>
    <property type="match status" value="1"/>
</dbReference>
<dbReference type="InterPro" id="IPR058163">
    <property type="entry name" value="LysR-type_TF_proteobact-type"/>
</dbReference>
<dbReference type="FunFam" id="1.10.10.10:FF:000001">
    <property type="entry name" value="LysR family transcriptional regulator"/>
    <property type="match status" value="1"/>
</dbReference>
<evidence type="ECO:0000313" key="6">
    <source>
        <dbReference type="EMBL" id="KUJ81380.1"/>
    </source>
</evidence>
<dbReference type="Pfam" id="PF00126">
    <property type="entry name" value="HTH_1"/>
    <property type="match status" value="1"/>
</dbReference>
<evidence type="ECO:0000313" key="7">
    <source>
        <dbReference type="Proteomes" id="UP000053690"/>
    </source>
</evidence>
<keyword evidence="7" id="KW-1185">Reference proteome</keyword>
<dbReference type="InterPro" id="IPR000847">
    <property type="entry name" value="LysR_HTH_N"/>
</dbReference>
<dbReference type="CDD" id="cd08422">
    <property type="entry name" value="PBP2_CrgA_like"/>
    <property type="match status" value="1"/>
</dbReference>
<dbReference type="AlphaFoldDB" id="A0A0X3U763"/>
<dbReference type="PANTHER" id="PTHR30537">
    <property type="entry name" value="HTH-TYPE TRANSCRIPTIONAL REGULATOR"/>
    <property type="match status" value="1"/>
</dbReference>
<comment type="similarity">
    <text evidence="1">Belongs to the LysR transcriptional regulatory family.</text>
</comment>
<accession>A0A0X3U763</accession>
<dbReference type="OrthoDB" id="9813056at2"/>
<dbReference type="GO" id="GO:0006351">
    <property type="term" value="P:DNA-templated transcription"/>
    <property type="evidence" value="ECO:0007669"/>
    <property type="project" value="TreeGrafter"/>
</dbReference>
<dbReference type="EMBL" id="LQBP01000002">
    <property type="protein sequence ID" value="KUJ81380.1"/>
    <property type="molecule type" value="Genomic_DNA"/>
</dbReference>
<dbReference type="Gene3D" id="1.10.10.10">
    <property type="entry name" value="Winged helix-like DNA-binding domain superfamily/Winged helix DNA-binding domain"/>
    <property type="match status" value="1"/>
</dbReference>
<gene>
    <name evidence="6" type="ORF">AVO44_05905</name>
</gene>
<feature type="domain" description="HTH lysR-type" evidence="5">
    <location>
        <begin position="2"/>
        <end position="59"/>
    </location>
</feature>
<keyword evidence="2" id="KW-0805">Transcription regulation</keyword>
<evidence type="ECO:0000256" key="1">
    <source>
        <dbReference type="ARBA" id="ARBA00009437"/>
    </source>
</evidence>
<comment type="caution">
    <text evidence="6">The sequence shown here is derived from an EMBL/GenBank/DDBJ whole genome shotgun (WGS) entry which is preliminary data.</text>
</comment>
<dbReference type="InterPro" id="IPR036388">
    <property type="entry name" value="WH-like_DNA-bd_sf"/>
</dbReference>
<sequence length="303" mass="33530">MIELKPIRVLRAVSDLKSFSLAARELGIAPASATRIIAQLERDLGTQLLVRTTRQVSLTSAGATVLAQYRPLLERFEEVTRSLQRANQPDKGHLRLTAPVSLGVTLLPQVISGFRLAYPNISVEINFTDTLLDVIEENCDLAVRVSGPPTDKSTIWRKLCEVPRHMIAAPSLFERIPRPDHPRDLNPDFLMSYSAQGGSETWDFSHAVSNVSVQAGRNIVSNNGDFLYALAVAGDGICVLPDFITDKGLASGQVEQVMPNWSITSLWLTLYYPPYEQLPPVVGTFAKYFEAFVQNHPNLETNT</sequence>
<dbReference type="GO" id="GO:0003700">
    <property type="term" value="F:DNA-binding transcription factor activity"/>
    <property type="evidence" value="ECO:0007669"/>
    <property type="project" value="InterPro"/>
</dbReference>
<dbReference type="STRING" id="1685378.AVO44_05905"/>
<dbReference type="PROSITE" id="PS50931">
    <property type="entry name" value="HTH_LYSR"/>
    <property type="match status" value="1"/>
</dbReference>
<name>A0A0X3U763_9RHOB</name>
<organism evidence="6 7">
    <name type="scientific">Ruegeria profundi</name>
    <dbReference type="NCBI Taxonomy" id="1685378"/>
    <lineage>
        <taxon>Bacteria</taxon>
        <taxon>Pseudomonadati</taxon>
        <taxon>Pseudomonadota</taxon>
        <taxon>Alphaproteobacteria</taxon>
        <taxon>Rhodobacterales</taxon>
        <taxon>Roseobacteraceae</taxon>
        <taxon>Ruegeria</taxon>
    </lineage>
</organism>
<dbReference type="RefSeq" id="WP_068333912.1">
    <property type="nucleotide sequence ID" value="NZ_LQBP01000002.1"/>
</dbReference>
<dbReference type="Gene3D" id="3.40.190.290">
    <property type="match status" value="1"/>
</dbReference>
<dbReference type="InterPro" id="IPR005119">
    <property type="entry name" value="LysR_subst-bd"/>
</dbReference>
<keyword evidence="4" id="KW-0804">Transcription</keyword>
<dbReference type="PANTHER" id="PTHR30537:SF35">
    <property type="entry name" value="TRANSCRIPTIONAL REGULATORY PROTEIN"/>
    <property type="match status" value="1"/>
</dbReference>
<evidence type="ECO:0000256" key="3">
    <source>
        <dbReference type="ARBA" id="ARBA00023125"/>
    </source>
</evidence>
<keyword evidence="3" id="KW-0238">DNA-binding</keyword>
<dbReference type="InterPro" id="IPR036390">
    <property type="entry name" value="WH_DNA-bd_sf"/>
</dbReference>
<protein>
    <submittedName>
        <fullName evidence="6">LysR family transcriptional regulator</fullName>
    </submittedName>
</protein>
<dbReference type="GO" id="GO:0043565">
    <property type="term" value="F:sequence-specific DNA binding"/>
    <property type="evidence" value="ECO:0007669"/>
    <property type="project" value="TreeGrafter"/>
</dbReference>
<dbReference type="SUPFAM" id="SSF53850">
    <property type="entry name" value="Periplasmic binding protein-like II"/>
    <property type="match status" value="1"/>
</dbReference>
<reference evidence="7" key="1">
    <citation type="submission" date="2015-12" db="EMBL/GenBank/DDBJ databases">
        <authorList>
            <person name="Zhang G."/>
            <person name="Stingl U."/>
        </authorList>
    </citation>
    <scope>NUCLEOTIDE SEQUENCE [LARGE SCALE GENOMIC DNA]</scope>
    <source>
        <strain evidence="7">ZGT108</strain>
    </source>
</reference>
<dbReference type="SUPFAM" id="SSF46785">
    <property type="entry name" value="Winged helix' DNA-binding domain"/>
    <property type="match status" value="1"/>
</dbReference>
<evidence type="ECO:0000259" key="5">
    <source>
        <dbReference type="PROSITE" id="PS50931"/>
    </source>
</evidence>
<evidence type="ECO:0000256" key="2">
    <source>
        <dbReference type="ARBA" id="ARBA00023015"/>
    </source>
</evidence>
<proteinExistence type="inferred from homology"/>